<organism evidence="2 4">
    <name type="scientific">Mangrovimonas cancribranchiae</name>
    <dbReference type="NCBI Taxonomy" id="3080055"/>
    <lineage>
        <taxon>Bacteria</taxon>
        <taxon>Pseudomonadati</taxon>
        <taxon>Bacteroidota</taxon>
        <taxon>Flavobacteriia</taxon>
        <taxon>Flavobacteriales</taxon>
        <taxon>Flavobacteriaceae</taxon>
        <taxon>Mangrovimonas</taxon>
    </lineage>
</organism>
<reference evidence="2 4" key="1">
    <citation type="submission" date="2023-10" db="EMBL/GenBank/DDBJ databases">
        <title>Culture-based analysis of two novel bacteria associated with mangrove crab gills.</title>
        <authorList>
            <person name="Yang X."/>
            <person name="Garuglieri E."/>
            <person name="Van Goethem M.W."/>
            <person name="Fusi M."/>
            <person name="Marasco R."/>
            <person name="Daffonchio D.G."/>
        </authorList>
    </citation>
    <scope>NUCLEOTIDE SEQUENCE [LARGE SCALE GENOMIC DNA]</scope>
    <source>
        <strain evidence="3">UG2-1</strain>
        <strain evidence="2">UG2-2</strain>
        <strain evidence="4">UG2_2</strain>
    </source>
</reference>
<keyword evidence="2" id="KW-0328">Glycosyltransferase</keyword>
<dbReference type="AlphaFoldDB" id="A0AAU6NZR8"/>
<dbReference type="Gene3D" id="3.40.50.2000">
    <property type="entry name" value="Glycogen Phosphorylase B"/>
    <property type="match status" value="2"/>
</dbReference>
<dbReference type="Pfam" id="PF00534">
    <property type="entry name" value="Glycos_transf_1"/>
    <property type="match status" value="1"/>
</dbReference>
<protein>
    <submittedName>
        <fullName evidence="2">Glycosyltransferase</fullName>
        <ecNumber evidence="2">2.4.-.-</ecNumber>
    </submittedName>
</protein>
<dbReference type="InterPro" id="IPR001296">
    <property type="entry name" value="Glyco_trans_1"/>
</dbReference>
<keyword evidence="4" id="KW-1185">Reference proteome</keyword>
<proteinExistence type="predicted"/>
<sequence length="374" mass="42627">MAPSIGFGGTERVVGRLANNLIKYYNVYLILMHNSVDLPIDKRVNIIFLTQKKEHFNNTKLNKALTFCRSLKNYHKAIKSNNISICISFLARQNIINGIYKLRVPKFKTIISERCFPSNTYGKINKQLVSFFYNKNDCLFSNSAHINTDLQQNFKLKIPAYVIYNPINTLNKNPNFNSYNCTKSTFKIIAIGRLNPVKNHKNLIKSMVYLNESFHLNIYGIGILKQDLIQLTKKLKVTNMVSLKGNSNSINTEILSHHCLVLPSLSEGFPNVILEAMSLGVPVIATNCMSGPLELLNDNEDVYIKQGEFFKAKYGLLVNVNDEEALAKAITYYKNNDDVRETYSRLSFNKAKQFDITKIELQVKDLIDNVLCAE</sequence>
<dbReference type="GO" id="GO:0016757">
    <property type="term" value="F:glycosyltransferase activity"/>
    <property type="evidence" value="ECO:0007669"/>
    <property type="project" value="UniProtKB-KW"/>
</dbReference>
<dbReference type="EMBL" id="CP136924">
    <property type="protein sequence ID" value="WXA03179.1"/>
    <property type="molecule type" value="Genomic_DNA"/>
</dbReference>
<dbReference type="PANTHER" id="PTHR12526:SF630">
    <property type="entry name" value="GLYCOSYLTRANSFERASE"/>
    <property type="match status" value="1"/>
</dbReference>
<gene>
    <name evidence="3" type="ORF">R3L15_05830</name>
    <name evidence="2" type="ORF">R3L16_01570</name>
</gene>
<evidence type="ECO:0000313" key="4">
    <source>
        <dbReference type="Proteomes" id="UP001368318"/>
    </source>
</evidence>
<accession>A0AAU6NZR8</accession>
<dbReference type="SUPFAM" id="SSF53756">
    <property type="entry name" value="UDP-Glycosyltransferase/glycogen phosphorylase"/>
    <property type="match status" value="1"/>
</dbReference>
<dbReference type="Proteomes" id="UP001368318">
    <property type="component" value="Chromosome"/>
</dbReference>
<name>A0AAU6NZR8_9FLAO</name>
<dbReference type="RefSeq" id="WP_338733815.1">
    <property type="nucleotide sequence ID" value="NZ_CP136924.1"/>
</dbReference>
<dbReference type="EMBL" id="CP136925">
    <property type="protein sequence ID" value="WXA14398.1"/>
    <property type="molecule type" value="Genomic_DNA"/>
</dbReference>
<keyword evidence="2" id="KW-0808">Transferase</keyword>
<dbReference type="EC" id="2.4.-.-" evidence="2"/>
<dbReference type="KEGG" id="mcaa:R3L15_05830"/>
<evidence type="ECO:0000313" key="3">
    <source>
        <dbReference type="EMBL" id="WXA14398.1"/>
    </source>
</evidence>
<dbReference type="PANTHER" id="PTHR12526">
    <property type="entry name" value="GLYCOSYLTRANSFERASE"/>
    <property type="match status" value="1"/>
</dbReference>
<evidence type="ECO:0000313" key="2">
    <source>
        <dbReference type="EMBL" id="WXA03179.1"/>
    </source>
</evidence>
<feature type="domain" description="Glycosyl transferase family 1" evidence="1">
    <location>
        <begin position="176"/>
        <end position="343"/>
    </location>
</feature>
<evidence type="ECO:0000259" key="1">
    <source>
        <dbReference type="Pfam" id="PF00534"/>
    </source>
</evidence>